<evidence type="ECO:0000313" key="2">
    <source>
        <dbReference type="Proteomes" id="UP000053237"/>
    </source>
</evidence>
<name>A0A024GD08_9STRA</name>
<dbReference type="Proteomes" id="UP000053237">
    <property type="component" value="Unassembled WGS sequence"/>
</dbReference>
<evidence type="ECO:0000313" key="1">
    <source>
        <dbReference type="EMBL" id="CCI44572.1"/>
    </source>
</evidence>
<dbReference type="EMBL" id="CAIX01000073">
    <property type="protein sequence ID" value="CCI44572.1"/>
    <property type="molecule type" value="Genomic_DNA"/>
</dbReference>
<reference evidence="1 2" key="1">
    <citation type="submission" date="2012-05" db="EMBL/GenBank/DDBJ databases">
        <title>Recombination and specialization in a pathogen metapopulation.</title>
        <authorList>
            <person name="Gardiner A."/>
            <person name="Kemen E."/>
            <person name="Schultz-Larsen T."/>
            <person name="MacLean D."/>
            <person name="Van Oosterhout C."/>
            <person name="Jones J.D.G."/>
        </authorList>
    </citation>
    <scope>NUCLEOTIDE SEQUENCE [LARGE SCALE GENOMIC DNA]</scope>
    <source>
        <strain evidence="1 2">Ac Nc2</strain>
    </source>
</reference>
<dbReference type="InParanoid" id="A0A024GD08"/>
<comment type="caution">
    <text evidence="1">The sequence shown here is derived from an EMBL/GenBank/DDBJ whole genome shotgun (WGS) entry which is preliminary data.</text>
</comment>
<protein>
    <submittedName>
        <fullName evidence="1">Uncharacterized protein</fullName>
    </submittedName>
</protein>
<organism evidence="1 2">
    <name type="scientific">Albugo candida</name>
    <dbReference type="NCBI Taxonomy" id="65357"/>
    <lineage>
        <taxon>Eukaryota</taxon>
        <taxon>Sar</taxon>
        <taxon>Stramenopiles</taxon>
        <taxon>Oomycota</taxon>
        <taxon>Peronosporomycetes</taxon>
        <taxon>Albuginales</taxon>
        <taxon>Albuginaceae</taxon>
        <taxon>Albugo</taxon>
    </lineage>
</organism>
<gene>
    <name evidence="1" type="ORF">BN9_053810</name>
</gene>
<accession>A0A024GD08</accession>
<proteinExistence type="predicted"/>
<sequence length="117" mass="13552">MTLHAHLLDVADYKQLMVHLIFWVMQLSIKDFAASMGIDTSAFRYSNSYPFNSVYTCRKRCRAIVLMPKEECITNITKKRQVREEASKYAVIAQAVRVITLPLYVLNTHKSSMQLHL</sequence>
<dbReference type="AlphaFoldDB" id="A0A024GD08"/>
<keyword evidence="2" id="KW-1185">Reference proteome</keyword>